<evidence type="ECO:0000313" key="2">
    <source>
        <dbReference type="Proteomes" id="UP000471409"/>
    </source>
</evidence>
<name>A0A6P0DU44_RHILE</name>
<feature type="non-terminal residue" evidence="1">
    <location>
        <position position="215"/>
    </location>
</feature>
<dbReference type="PANTHER" id="PTHR36513">
    <property type="entry name" value="ABC TRANSMEMBRANE TYPE-1 DOMAIN-CONTAINING PROTEIN"/>
    <property type="match status" value="1"/>
</dbReference>
<dbReference type="GO" id="GO:0016787">
    <property type="term" value="F:hydrolase activity"/>
    <property type="evidence" value="ECO:0007669"/>
    <property type="project" value="UniProtKB-KW"/>
</dbReference>
<sequence>LWNIEAAGTKDLVSKWSNVGICVEFDIGVGCKPGTIDRDKRTVNLLLATTRKVEQTANAGLHFASERGDLTFGTARVSVPAGHAFGQIDRRSWVQWLTLKPISDTEFQIQDEKSLSREEFTSAIKNASPTDALVYVHGFRNTFEDSVFRLAQIVWDTKYQGVPVVFSWPSRGTTAGYGTDYDSAEYSAPSFRELLRTLKQDAHVGTVHVIAHSMG</sequence>
<dbReference type="SUPFAM" id="SSF53474">
    <property type="entry name" value="alpha/beta-Hydrolases"/>
    <property type="match status" value="1"/>
</dbReference>
<comment type="caution">
    <text evidence="1">The sequence shown here is derived from an EMBL/GenBank/DDBJ whole genome shotgun (WGS) entry which is preliminary data.</text>
</comment>
<gene>
    <name evidence="1" type="ORF">GUK36_38910</name>
</gene>
<organism evidence="1 2">
    <name type="scientific">Rhizobium leguminosarum</name>
    <dbReference type="NCBI Taxonomy" id="384"/>
    <lineage>
        <taxon>Bacteria</taxon>
        <taxon>Pseudomonadati</taxon>
        <taxon>Pseudomonadota</taxon>
        <taxon>Alphaproteobacteria</taxon>
        <taxon>Hyphomicrobiales</taxon>
        <taxon>Rhizobiaceae</taxon>
        <taxon>Rhizobium/Agrobacterium group</taxon>
        <taxon>Rhizobium</taxon>
    </lineage>
</organism>
<dbReference type="AlphaFoldDB" id="A0A6P0DU44"/>
<dbReference type="EMBL" id="WXXP01000325">
    <property type="protein sequence ID" value="NEK55211.1"/>
    <property type="molecule type" value="Genomic_DNA"/>
</dbReference>
<dbReference type="Pfam" id="PF05990">
    <property type="entry name" value="DUF900"/>
    <property type="match status" value="1"/>
</dbReference>
<dbReference type="PANTHER" id="PTHR36513:SF1">
    <property type="entry name" value="TRANSMEMBRANE PROTEIN"/>
    <property type="match status" value="1"/>
</dbReference>
<dbReference type="Gene3D" id="3.40.50.1820">
    <property type="entry name" value="alpha/beta hydrolase"/>
    <property type="match status" value="1"/>
</dbReference>
<keyword evidence="1" id="KW-0378">Hydrolase</keyword>
<feature type="non-terminal residue" evidence="1">
    <location>
        <position position="1"/>
    </location>
</feature>
<dbReference type="InterPro" id="IPR029058">
    <property type="entry name" value="AB_hydrolase_fold"/>
</dbReference>
<dbReference type="InterPro" id="IPR010297">
    <property type="entry name" value="DUF900_hydrolase"/>
</dbReference>
<protein>
    <submittedName>
        <fullName evidence="1">Alpha/beta hydrolase</fullName>
    </submittedName>
</protein>
<reference evidence="1 2" key="1">
    <citation type="submission" date="2020-01" db="EMBL/GenBank/DDBJ databases">
        <title>Rhizobium genotypes associated with high levels of biological nitrogen fixation by grain legumes in a temperate-maritime cropping system.</title>
        <authorList>
            <person name="Maluk M."/>
            <person name="Francesc Ferrando Molina F."/>
            <person name="Lopez Del Egido L."/>
            <person name="Lafos M."/>
            <person name="Langarica-Fuentes A."/>
            <person name="Gebre Yohannes G."/>
            <person name="Young M.W."/>
            <person name="Martin P."/>
            <person name="Gantlett R."/>
            <person name="Kenicer G."/>
            <person name="Hawes C."/>
            <person name="Begg G.S."/>
            <person name="Quilliam R.S."/>
            <person name="Squire G.R."/>
            <person name="Poole P.S."/>
            <person name="Young P.W."/>
            <person name="Iannetta P.M."/>
            <person name="James E.K."/>
        </authorList>
    </citation>
    <scope>NUCLEOTIDE SEQUENCE [LARGE SCALE GENOMIC DNA]</scope>
    <source>
        <strain evidence="1 2">JHI944</strain>
    </source>
</reference>
<dbReference type="Proteomes" id="UP000471409">
    <property type="component" value="Unassembled WGS sequence"/>
</dbReference>
<dbReference type="RefSeq" id="WP_164001038.1">
    <property type="nucleotide sequence ID" value="NZ_WXXP01000325.1"/>
</dbReference>
<accession>A0A6P0DU44</accession>
<evidence type="ECO:0000313" key="1">
    <source>
        <dbReference type="EMBL" id="NEK55211.1"/>
    </source>
</evidence>
<proteinExistence type="predicted"/>